<feature type="domain" description="Endonuclease/exonuclease/phosphatase" evidence="2">
    <location>
        <begin position="299"/>
        <end position="551"/>
    </location>
</feature>
<protein>
    <recommendedName>
        <fullName evidence="2">Endonuclease/exonuclease/phosphatase domain-containing protein</fullName>
    </recommendedName>
</protein>
<dbReference type="VEuPathDB" id="FungiDB:PC110_g10179"/>
<gene>
    <name evidence="3" type="ORF">JG687_00003588</name>
</gene>
<dbReference type="InterPro" id="IPR005135">
    <property type="entry name" value="Endo/exonuclease/phosphatase"/>
</dbReference>
<proteinExistence type="predicted"/>
<organism evidence="3 4">
    <name type="scientific">Phytophthora cactorum</name>
    <dbReference type="NCBI Taxonomy" id="29920"/>
    <lineage>
        <taxon>Eukaryota</taxon>
        <taxon>Sar</taxon>
        <taxon>Stramenopiles</taxon>
        <taxon>Oomycota</taxon>
        <taxon>Peronosporomycetes</taxon>
        <taxon>Peronosporales</taxon>
        <taxon>Peronosporaceae</taxon>
        <taxon>Phytophthora</taxon>
    </lineage>
</organism>
<dbReference type="Proteomes" id="UP000688947">
    <property type="component" value="Unassembled WGS sequence"/>
</dbReference>
<dbReference type="GO" id="GO:0000175">
    <property type="term" value="F:3'-5'-RNA exonuclease activity"/>
    <property type="evidence" value="ECO:0007669"/>
    <property type="project" value="TreeGrafter"/>
</dbReference>
<dbReference type="OrthoDB" id="276515at2759"/>
<evidence type="ECO:0000313" key="4">
    <source>
        <dbReference type="Proteomes" id="UP000688947"/>
    </source>
</evidence>
<comment type="caution">
    <text evidence="3">The sequence shown here is derived from an EMBL/GenBank/DDBJ whole genome shotgun (WGS) entry which is preliminary data.</text>
</comment>
<dbReference type="InterPro" id="IPR050410">
    <property type="entry name" value="CCR4/nocturin_mRNA_transcr"/>
</dbReference>
<dbReference type="Pfam" id="PF03372">
    <property type="entry name" value="Exo_endo_phos"/>
    <property type="match status" value="2"/>
</dbReference>
<sequence length="587" mass="64905">MRFGSLLAAALTGAILDGASSASCHVASQLKVMSFNLRTSIANDPCPSGCWEQRKWRVKQLVEKYEPDLIGTQEGAPDQIQFFQDQLSFASTGECAGDCQWNERDSIFYKTARWELLETSTFALSDTPDVLPSNTWGLQYLRAAVIARFRDKTTNRVVCMLNTHFDISLGQSQSSVLVAKRLSQRCQPEDTVLMTGDLNVVPQSSAVQYLANQGPIDGGYTPIPMYDTLTAAGAGGPTWIGSSFGNIPVGSKFDYIFSRRDDHTCLRNGTIVVDTFDGYSSSDHATQQESAASTQLKVMSFNVRTSLANDKCPSGCWEQRKWRAKQLVEKYQPDLIGTQEGAPDQIEFFTSNMSFASLGECAGECKWNERNSIFYKPERWEVLENTTFALSDTPEVLGSNTWDLEYLRAAVIARLRDRSSNRVVCILNTHYDITRGQNQSSVLVTERMSEYCQDGDAVFMTGDLNAIPTTAAVKYLANEMPLNGSYTPIPMYDSLTAAGAGNATWIGNGFGNHTWEPYKFDYIFTRDDPETCLQGASVLVDLFDGFSSSDHAVPISEFCLGWQCSNCIGREESKQGVQVQLGLSMSV</sequence>
<evidence type="ECO:0000259" key="2">
    <source>
        <dbReference type="Pfam" id="PF03372"/>
    </source>
</evidence>
<dbReference type="VEuPathDB" id="FungiDB:PC110_g10178"/>
<feature type="chain" id="PRO_5035749863" description="Endonuclease/exonuclease/phosphatase domain-containing protein" evidence="1">
    <location>
        <begin position="22"/>
        <end position="587"/>
    </location>
</feature>
<dbReference type="AlphaFoldDB" id="A0A8T1UTN4"/>
<evidence type="ECO:0000256" key="1">
    <source>
        <dbReference type="SAM" id="SignalP"/>
    </source>
</evidence>
<feature type="domain" description="Endonuclease/exonuclease/phosphatase" evidence="2">
    <location>
        <begin position="33"/>
        <end position="284"/>
    </location>
</feature>
<keyword evidence="1" id="KW-0732">Signal</keyword>
<dbReference type="PANTHER" id="PTHR12121">
    <property type="entry name" value="CARBON CATABOLITE REPRESSOR PROTEIN 4"/>
    <property type="match status" value="1"/>
</dbReference>
<feature type="signal peptide" evidence="1">
    <location>
        <begin position="1"/>
        <end position="21"/>
    </location>
</feature>
<evidence type="ECO:0000313" key="3">
    <source>
        <dbReference type="EMBL" id="KAG6968739.1"/>
    </source>
</evidence>
<dbReference type="EMBL" id="JAENGZ010000112">
    <property type="protein sequence ID" value="KAG6968739.1"/>
    <property type="molecule type" value="Genomic_DNA"/>
</dbReference>
<name>A0A8T1UTN4_9STRA</name>
<reference evidence="3" key="1">
    <citation type="submission" date="2021-01" db="EMBL/GenBank/DDBJ databases">
        <title>Phytophthora aleatoria, a newly-described species from Pinus radiata is distinct from Phytophthora cactorum isolates based on comparative genomics.</title>
        <authorList>
            <person name="Mcdougal R."/>
            <person name="Panda P."/>
            <person name="Williams N."/>
            <person name="Studholme D.J."/>
        </authorList>
    </citation>
    <scope>NUCLEOTIDE SEQUENCE</scope>
    <source>
        <strain evidence="3">NZFS 3830</strain>
    </source>
</reference>
<dbReference type="PANTHER" id="PTHR12121:SF36">
    <property type="entry name" value="ENDONUCLEASE_EXONUCLEASE_PHOSPHATASE DOMAIN-CONTAINING PROTEIN"/>
    <property type="match status" value="1"/>
</dbReference>
<accession>A0A8T1UTN4</accession>